<dbReference type="RefSeq" id="WP_234762820.1">
    <property type="nucleotide sequence ID" value="NZ_JAKEIP010000040.1"/>
</dbReference>
<dbReference type="EMBL" id="JAKEIP010000040">
    <property type="protein sequence ID" value="MCF1594568.1"/>
    <property type="molecule type" value="Genomic_DNA"/>
</dbReference>
<evidence type="ECO:0000313" key="4">
    <source>
        <dbReference type="Proteomes" id="UP001139384"/>
    </source>
</evidence>
<dbReference type="Proteomes" id="UP001139384">
    <property type="component" value="Unassembled WGS sequence"/>
</dbReference>
<dbReference type="AlphaFoldDB" id="A0A9X1TSJ4"/>
<dbReference type="SUPFAM" id="SSF116734">
    <property type="entry name" value="DNA methylase specificity domain"/>
    <property type="match status" value="2"/>
</dbReference>
<name>A0A9X1TSJ4_STRM4</name>
<reference evidence="3" key="1">
    <citation type="submission" date="2022-01" db="EMBL/GenBank/DDBJ databases">
        <title>Draft Genome Sequences of Seven Type Strains of the Genus Streptomyces.</title>
        <authorList>
            <person name="Aziz S."/>
            <person name="Coretto E."/>
            <person name="Chronakova A."/>
            <person name="Sproer C."/>
            <person name="Huber K."/>
            <person name="Nouioui I."/>
            <person name="Gross H."/>
        </authorList>
    </citation>
    <scope>NUCLEOTIDE SEQUENCE</scope>
    <source>
        <strain evidence="3">DSM 103493</strain>
    </source>
</reference>
<dbReference type="GO" id="GO:0009307">
    <property type="term" value="P:DNA restriction-modification system"/>
    <property type="evidence" value="ECO:0007669"/>
    <property type="project" value="UniProtKB-KW"/>
</dbReference>
<sequence>MSTSLVVDLRRDGLGWDPVRLAASAFEWPTRAPLASVRELADTPRPSTVTRAGSPVITPANLAASTGAIRRRSTKYQGSAFVVGRHGLRPGDVLVPPSVSGPALLIDERLNGALFSSRFTALRPAASSDALWIWGVLNSRTGHARRALLAAGSPTGAVKASDLLDMELPVPPLSDTRRLDEVLTRIEERTHRAEASAESTWWRTADLRLRNDWAILLATPRPELLEDGEPLGSFVRELARSRSTRATEVPEPLPDTLPVVNVSALAGKPIRRWVDPAAAGTAVIAPGDLLVAGLGDYAYATVAQHPGVADPHVFVLRLLDPTQGPALAHYLNGREGQATRRILLRGVTVPSLRRSDVERFPVPREALDFDGDIEPAVPLADQLEQVLWTN</sequence>
<protein>
    <submittedName>
        <fullName evidence="3">Uncharacterized protein</fullName>
    </submittedName>
</protein>
<keyword evidence="2" id="KW-0238">DNA-binding</keyword>
<dbReference type="Gene3D" id="3.90.220.20">
    <property type="entry name" value="DNA methylase specificity domains"/>
    <property type="match status" value="2"/>
</dbReference>
<gene>
    <name evidence="3" type="ORF">L0P92_13470</name>
</gene>
<keyword evidence="1" id="KW-0680">Restriction system</keyword>
<comment type="caution">
    <text evidence="3">The sequence shown here is derived from an EMBL/GenBank/DDBJ whole genome shotgun (WGS) entry which is preliminary data.</text>
</comment>
<dbReference type="GO" id="GO:0003677">
    <property type="term" value="F:DNA binding"/>
    <property type="evidence" value="ECO:0007669"/>
    <property type="project" value="UniProtKB-KW"/>
</dbReference>
<proteinExistence type="predicted"/>
<accession>A0A9X1TSJ4</accession>
<evidence type="ECO:0000313" key="3">
    <source>
        <dbReference type="EMBL" id="MCF1594568.1"/>
    </source>
</evidence>
<dbReference type="InterPro" id="IPR044946">
    <property type="entry name" value="Restrct_endonuc_typeI_TRD_sf"/>
</dbReference>
<evidence type="ECO:0000256" key="1">
    <source>
        <dbReference type="ARBA" id="ARBA00022747"/>
    </source>
</evidence>
<keyword evidence="4" id="KW-1185">Reference proteome</keyword>
<organism evidence="3 4">
    <name type="scientific">Streptomyces muensis</name>
    <dbReference type="NCBI Taxonomy" id="1077944"/>
    <lineage>
        <taxon>Bacteria</taxon>
        <taxon>Bacillati</taxon>
        <taxon>Actinomycetota</taxon>
        <taxon>Actinomycetes</taxon>
        <taxon>Kitasatosporales</taxon>
        <taxon>Streptomycetaceae</taxon>
        <taxon>Streptomyces</taxon>
    </lineage>
</organism>
<evidence type="ECO:0000256" key="2">
    <source>
        <dbReference type="ARBA" id="ARBA00023125"/>
    </source>
</evidence>